<proteinExistence type="predicted"/>
<dbReference type="EMBL" id="DSRD01000178">
    <property type="protein sequence ID" value="HGW93182.1"/>
    <property type="molecule type" value="Genomic_DNA"/>
</dbReference>
<dbReference type="Pfam" id="PF22784">
    <property type="entry name" value="PTP-SAK"/>
    <property type="match status" value="1"/>
</dbReference>
<dbReference type="AlphaFoldDB" id="A0A832H2J3"/>
<accession>A0A832H2J3</accession>
<dbReference type="InterPro" id="IPR016130">
    <property type="entry name" value="Tyr_Pase_AS"/>
</dbReference>
<dbReference type="InterPro" id="IPR029021">
    <property type="entry name" value="Prot-tyrosine_phosphatase-like"/>
</dbReference>
<keyword evidence="1" id="KW-0378">Hydrolase</keyword>
<dbReference type="PROSITE" id="PS50056">
    <property type="entry name" value="TYR_PHOSPHATASE_2"/>
    <property type="match status" value="1"/>
</dbReference>
<dbReference type="FunFam" id="3.90.190.10:FF:000157">
    <property type="entry name" value="Protein-tyrosine phosphatase"/>
    <property type="match status" value="1"/>
</dbReference>
<dbReference type="GO" id="GO:0016791">
    <property type="term" value="F:phosphatase activity"/>
    <property type="evidence" value="ECO:0007669"/>
    <property type="project" value="UniProtKB-ARBA"/>
</dbReference>
<dbReference type="InterPro" id="IPR020422">
    <property type="entry name" value="TYR_PHOSPHATASE_DUAL_dom"/>
</dbReference>
<dbReference type="PANTHER" id="PTHR46274">
    <property type="entry name" value="PHOSPHATIDYLINOSITOL PHOSPHATASE"/>
    <property type="match status" value="1"/>
</dbReference>
<evidence type="ECO:0000313" key="4">
    <source>
        <dbReference type="EMBL" id="HGW93182.1"/>
    </source>
</evidence>
<name>A0A832H2J3_9CYAN</name>
<evidence type="ECO:0000256" key="1">
    <source>
        <dbReference type="ARBA" id="ARBA00022801"/>
    </source>
</evidence>
<protein>
    <submittedName>
        <fullName evidence="4">Protein phosphatase</fullName>
    </submittedName>
</protein>
<dbReference type="SUPFAM" id="SSF52799">
    <property type="entry name" value="(Phosphotyrosine protein) phosphatases II"/>
    <property type="match status" value="1"/>
</dbReference>
<feature type="domain" description="Tyrosine-protein phosphatase" evidence="2">
    <location>
        <begin position="12"/>
        <end position="158"/>
    </location>
</feature>
<dbReference type="PROSITE" id="PS00383">
    <property type="entry name" value="TYR_PHOSPHATASE_1"/>
    <property type="match status" value="1"/>
</dbReference>
<evidence type="ECO:0000259" key="3">
    <source>
        <dbReference type="PROSITE" id="PS50056"/>
    </source>
</evidence>
<gene>
    <name evidence="4" type="ORF">ENR47_02690</name>
</gene>
<sequence length="163" mass="17870">METPIPQAITANLWWAIPGKLAGVRKPSAEEISELKLAGMGAIVSVMDDPSNLDLYEQMGIPHCWLPTKGGAPPRLEQIQALQTFVDEHNRLGYAVAVHCTNGRRRTGTMLAAYLIQSGLTFDAAMQILLTAKPDVDLRETQIQFLQALFANQSIQDEAPSLE</sequence>
<evidence type="ECO:0000259" key="2">
    <source>
        <dbReference type="PROSITE" id="PS50054"/>
    </source>
</evidence>
<reference evidence="4" key="1">
    <citation type="journal article" date="2020" name="mSystems">
        <title>Genome- and Community-Level Interaction Insights into Carbon Utilization and Element Cycling Functions of Hydrothermarchaeota in Hydrothermal Sediment.</title>
        <authorList>
            <person name="Zhou Z."/>
            <person name="Liu Y."/>
            <person name="Xu W."/>
            <person name="Pan J."/>
            <person name="Luo Z.H."/>
            <person name="Li M."/>
        </authorList>
    </citation>
    <scope>NUCLEOTIDE SEQUENCE [LARGE SCALE GENOMIC DNA]</scope>
    <source>
        <strain evidence="4">SpSt-402</strain>
    </source>
</reference>
<dbReference type="InterPro" id="IPR000387">
    <property type="entry name" value="Tyr_Pase_dom"/>
</dbReference>
<dbReference type="PANTHER" id="PTHR46274:SF6">
    <property type="entry name" value="TYR_PHOSPHATASE_2 DOMAIN-CONTAINING PROTEIN"/>
    <property type="match status" value="1"/>
</dbReference>
<comment type="caution">
    <text evidence="4">The sequence shown here is derived from an EMBL/GenBank/DDBJ whole genome shotgun (WGS) entry which is preliminary data.</text>
</comment>
<dbReference type="InterPro" id="IPR057023">
    <property type="entry name" value="PTP-SAK"/>
</dbReference>
<dbReference type="PROSITE" id="PS50054">
    <property type="entry name" value="TYR_PHOSPHATASE_DUAL"/>
    <property type="match status" value="1"/>
</dbReference>
<organism evidence="4">
    <name type="scientific">Oscillatoriales cyanobacterium SpSt-402</name>
    <dbReference type="NCBI Taxonomy" id="2282168"/>
    <lineage>
        <taxon>Bacteria</taxon>
        <taxon>Bacillati</taxon>
        <taxon>Cyanobacteriota</taxon>
        <taxon>Cyanophyceae</taxon>
        <taxon>Oscillatoriophycideae</taxon>
        <taxon>Oscillatoriales</taxon>
    </lineage>
</organism>
<feature type="domain" description="Tyrosine specific protein phosphatases" evidence="3">
    <location>
        <begin position="76"/>
        <end position="144"/>
    </location>
</feature>
<dbReference type="Gene3D" id="3.90.190.10">
    <property type="entry name" value="Protein tyrosine phosphatase superfamily"/>
    <property type="match status" value="1"/>
</dbReference>